<dbReference type="InterPro" id="IPR001063">
    <property type="entry name" value="Ribosomal_uL22"/>
</dbReference>
<keyword evidence="3 4" id="KW-0687">Ribonucleoprotein</keyword>
<dbReference type="PANTHER" id="PTHR13501">
    <property type="entry name" value="CHLOROPLAST 50S RIBOSOMAL PROTEIN L22-RELATED"/>
    <property type="match status" value="1"/>
</dbReference>
<dbReference type="InterPro" id="IPR047867">
    <property type="entry name" value="Ribosomal_uL22_bac/org-type"/>
</dbReference>
<dbReference type="GO" id="GO:0003735">
    <property type="term" value="F:structural constituent of ribosome"/>
    <property type="evidence" value="ECO:0007669"/>
    <property type="project" value="EnsemblFungi"/>
</dbReference>
<dbReference type="Proteomes" id="UP000187013">
    <property type="component" value="Unassembled WGS sequence"/>
</dbReference>
<sequence length="308" mass="35507">MLPIPRVLFAPSNLRSIYLGQRKQFFHVGRQLWNNNRGNSSVFEGLTKDVNYESDDPSKMSNRMSVTADASDENSKDGVVAPDQITVDNDVTLHKYIRSKQGPEKLAHQTLLSPLKRKLYMRNCDLNDGFYKRDTVISLPGSKEKYKLKLSREEIDVLEPSVYVKSYRIKSSMKKTTQLLRLLNGLDVKSALTQCHFSSKKIARDVAEVLNRGIEDGQKLGLDANDMYIAQIWTGSDGWWIPRMDYKGRGRVGVIRHRYVHVRCILKTKSVTKRRLEYESQLKQQRRKPWVQLADKPVRGFPGGAYKW</sequence>
<evidence type="ECO:0000256" key="5">
    <source>
        <dbReference type="SAM" id="MobiDB-lite"/>
    </source>
</evidence>
<evidence type="ECO:0000256" key="1">
    <source>
        <dbReference type="ARBA" id="ARBA00009451"/>
    </source>
</evidence>
<accession>A0A1Q2ZXH1</accession>
<dbReference type="Pfam" id="PF00237">
    <property type="entry name" value="Ribosomal_L22"/>
    <property type="match status" value="1"/>
</dbReference>
<evidence type="ECO:0000313" key="7">
    <source>
        <dbReference type="Proteomes" id="UP000187013"/>
    </source>
</evidence>
<comment type="caution">
    <text evidence="6">The sequence shown here is derived from an EMBL/GenBank/DDBJ whole genome shotgun (WGS) entry which is preliminary data.</text>
</comment>
<evidence type="ECO:0000256" key="3">
    <source>
        <dbReference type="ARBA" id="ARBA00023274"/>
    </source>
</evidence>
<name>A0A1Q2ZXH1_ZYGRO</name>
<feature type="region of interest" description="Disordered" evidence="5">
    <location>
        <begin position="52"/>
        <end position="77"/>
    </location>
</feature>
<dbReference type="FunFam" id="3.90.470.10:FF:000022">
    <property type="entry name" value="Mitochondrial ribosomal protein"/>
    <property type="match status" value="1"/>
</dbReference>
<dbReference type="InterPro" id="IPR036394">
    <property type="entry name" value="Ribosomal_uL22_sf"/>
</dbReference>
<keyword evidence="2 4" id="KW-0689">Ribosomal protein</keyword>
<comment type="similarity">
    <text evidence="1 4">Belongs to the universal ribosomal protein uL22 family.</text>
</comment>
<dbReference type="GO" id="GO:0006412">
    <property type="term" value="P:translation"/>
    <property type="evidence" value="ECO:0007669"/>
    <property type="project" value="InterPro"/>
</dbReference>
<dbReference type="eggNOG" id="KOG1711">
    <property type="taxonomic scope" value="Eukaryota"/>
</dbReference>
<dbReference type="OMA" id="WVQLADK"/>
<dbReference type="PANTHER" id="PTHR13501:SF8">
    <property type="entry name" value="LARGE RIBOSOMAL SUBUNIT PROTEIN UL22M"/>
    <property type="match status" value="1"/>
</dbReference>
<evidence type="ECO:0000256" key="4">
    <source>
        <dbReference type="RuleBase" id="RU004005"/>
    </source>
</evidence>
<dbReference type="Gene3D" id="3.90.470.10">
    <property type="entry name" value="Ribosomal protein L22/L17"/>
    <property type="match status" value="1"/>
</dbReference>
<dbReference type="EMBL" id="BDGX01000009">
    <property type="protein sequence ID" value="GAV48104.1"/>
    <property type="molecule type" value="Genomic_DNA"/>
</dbReference>
<evidence type="ECO:0008006" key="8">
    <source>
        <dbReference type="Google" id="ProtNLM"/>
    </source>
</evidence>
<protein>
    <recommendedName>
        <fullName evidence="8">54S ribosomal protein L22, mitochondrial</fullName>
    </recommendedName>
</protein>
<organism evidence="6 7">
    <name type="scientific">Zygosaccharomyces rouxii</name>
    <dbReference type="NCBI Taxonomy" id="4956"/>
    <lineage>
        <taxon>Eukaryota</taxon>
        <taxon>Fungi</taxon>
        <taxon>Dikarya</taxon>
        <taxon>Ascomycota</taxon>
        <taxon>Saccharomycotina</taxon>
        <taxon>Saccharomycetes</taxon>
        <taxon>Saccharomycetales</taxon>
        <taxon>Saccharomycetaceae</taxon>
        <taxon>Zygosaccharomyces</taxon>
    </lineage>
</organism>
<dbReference type="AlphaFoldDB" id="A0A1Q2ZXH1"/>
<gene>
    <name evidence="6" type="ORF">ZYGR_0I04010</name>
</gene>
<dbReference type="SUPFAM" id="SSF54843">
    <property type="entry name" value="Ribosomal protein L22"/>
    <property type="match status" value="1"/>
</dbReference>
<dbReference type="GO" id="GO:0005762">
    <property type="term" value="C:mitochondrial large ribosomal subunit"/>
    <property type="evidence" value="ECO:0007669"/>
    <property type="project" value="EnsemblFungi"/>
</dbReference>
<proteinExistence type="inferred from homology"/>
<reference evidence="6 7" key="1">
    <citation type="submission" date="2016-08" db="EMBL/GenBank/DDBJ databases">
        <title>Draft genome sequence of allopolyploid Zygosaccharomyces rouxii.</title>
        <authorList>
            <person name="Watanabe J."/>
            <person name="Uehara K."/>
            <person name="Mogi Y."/>
            <person name="Tsukioka Y."/>
        </authorList>
    </citation>
    <scope>NUCLEOTIDE SEQUENCE [LARGE SCALE GENOMIC DNA]</scope>
    <source>
        <strain evidence="6 7">NBRC 110957</strain>
    </source>
</reference>
<evidence type="ECO:0000256" key="2">
    <source>
        <dbReference type="ARBA" id="ARBA00022980"/>
    </source>
</evidence>
<dbReference type="OrthoDB" id="416470at2759"/>
<evidence type="ECO:0000313" key="6">
    <source>
        <dbReference type="EMBL" id="GAV48104.1"/>
    </source>
</evidence>